<dbReference type="InParanoid" id="A0A7E5VME2"/>
<evidence type="ECO:0000313" key="3">
    <source>
        <dbReference type="RefSeq" id="XP_026729479.1"/>
    </source>
</evidence>
<feature type="compositionally biased region" description="Low complexity" evidence="1">
    <location>
        <begin position="244"/>
        <end position="256"/>
    </location>
</feature>
<name>A0A7E5VME2_TRINI</name>
<feature type="region of interest" description="Disordered" evidence="1">
    <location>
        <begin position="239"/>
        <end position="266"/>
    </location>
</feature>
<feature type="compositionally biased region" description="Basic and acidic residues" evidence="1">
    <location>
        <begin position="817"/>
        <end position="834"/>
    </location>
</feature>
<protein>
    <submittedName>
        <fullName evidence="3">Transcription factor stalky-like</fullName>
    </submittedName>
</protein>
<feature type="compositionally biased region" description="Polar residues" evidence="1">
    <location>
        <begin position="835"/>
        <end position="855"/>
    </location>
</feature>
<feature type="region of interest" description="Disordered" evidence="1">
    <location>
        <begin position="970"/>
        <end position="991"/>
    </location>
</feature>
<feature type="compositionally biased region" description="Basic and acidic residues" evidence="1">
    <location>
        <begin position="295"/>
        <end position="308"/>
    </location>
</feature>
<feature type="compositionally biased region" description="Polar residues" evidence="1">
    <location>
        <begin position="452"/>
        <end position="466"/>
    </location>
</feature>
<reference evidence="3" key="1">
    <citation type="submission" date="2025-08" db="UniProtKB">
        <authorList>
            <consortium name="RefSeq"/>
        </authorList>
    </citation>
    <scope>IDENTIFICATION</scope>
</reference>
<feature type="region of interest" description="Disordered" evidence="1">
    <location>
        <begin position="1042"/>
        <end position="1066"/>
    </location>
</feature>
<dbReference type="KEGG" id="tnl:113495081"/>
<feature type="compositionally biased region" description="Polar residues" evidence="1">
    <location>
        <begin position="311"/>
        <end position="324"/>
    </location>
</feature>
<gene>
    <name evidence="3" type="primary">LOC113495081</name>
</gene>
<sequence length="1066" mass="120420">MTDSDSDASNSVFTFQNVNTTVSAKGPNTNITNLSFRNQLTSTMCMPRNFERQRYAESVCDQRSMYYRRETSPMSIHSACDIRPRNFQQYYGGMGSQQSAFNGRSGSPMSVRSIDSTASVSAADIAFAFKNVKFNKYDLKVIKDAYHRLMKQRVRKRIEKRRNMRLFLKGNRRRSGYDSGEQGSNSSISSDDCGSIKTYKENMSTTRSTGMLTEFRKPAADNMFKDFSTNVRQNNFKNMFSVGSTSNTNTQNYSTSGKSKQNNHMPTQKERFKNGFLLPSQRFNRSVASTAIPETSEKPQRSTDENVKNHFAQNKQKNKNVTSGSEDEQIFSETVRESSTYNYEPLGKRTLDSDDESNLPDKKKSKLSSPRNAQRNNIVLAKPKNANPLPNTSNFEFAVPSLPVRKSRPKVQEQLIAKSAQPLTGFLEPVVNKVQDSTEIPHPYNIEEKSSNHQSELSETTQNSDVSMRPSFIKRKLFTQKLDVAEKANLSDGTSSPHSNVYTLQKEKNKARKLVTNQSCLNRDVQDDNNLLDLIHKIVPAERMNITNQSTISQNKTDVKNKNKKDNDDKWDVTSVISMCNEDDVSDTYTDEEIFEQDVTKISKNNKDKEHEKNNHANMKPSEPKVPYTNQLPRDCKIVLQKLENNNSIQNIIKNNNFNLTHNNVTKSNVKSSVKSFWDTDFESDAECHSSAPRRVVLDNLKKVNSTLEPTKQDSNKSAGYDKNHVSKMSLPTAEDSNKLNNTTMNNTLDSTRKFNASTLSIRSHRITTKKKCCNETCVGDATINRDSKKKVAEQKAVKSDEPKKISVVKQAKTVKKVPEKSKSKPDSQNEPKQRSTSNARNKNINEIKSQTAKQIESPKNIDKPRSKTAKPNEKANESVNKTMKSKPEKQKKLPVTKSKEDAQTAKRNLKSHAGKENKKDTPTKKSIAKKVDKNGSMVSNQKAVSKTKSKLNNTMEPAKQLNISNRPIRSCRASSQNRSQDISSMSLNTSDVHKSLRSRIINLSSSIENITIKIKPSAKKVNQSISQIKTRKSNISFSLADKMTPTPKKNLPRNRADFFKGKRKA</sequence>
<evidence type="ECO:0000256" key="1">
    <source>
        <dbReference type="SAM" id="MobiDB-lite"/>
    </source>
</evidence>
<dbReference type="OrthoDB" id="7381781at2759"/>
<feature type="compositionally biased region" description="Basic and acidic residues" evidence="1">
    <location>
        <begin position="1055"/>
        <end position="1066"/>
    </location>
</feature>
<feature type="region of interest" description="Disordered" evidence="1">
    <location>
        <begin position="166"/>
        <end position="195"/>
    </location>
</feature>
<dbReference type="GeneID" id="113495081"/>
<feature type="region of interest" description="Disordered" evidence="1">
    <location>
        <begin position="443"/>
        <end position="468"/>
    </location>
</feature>
<feature type="compositionally biased region" description="Polar residues" evidence="1">
    <location>
        <begin position="257"/>
        <end position="266"/>
    </location>
</feature>
<feature type="compositionally biased region" description="Basic and acidic residues" evidence="1">
    <location>
        <begin position="605"/>
        <end position="615"/>
    </location>
</feature>
<proteinExistence type="predicted"/>
<evidence type="ECO:0000313" key="2">
    <source>
        <dbReference type="Proteomes" id="UP000322000"/>
    </source>
</evidence>
<feature type="compositionally biased region" description="Basic and acidic residues" evidence="1">
    <location>
        <begin position="860"/>
        <end position="877"/>
    </location>
</feature>
<feature type="compositionally biased region" description="Low complexity" evidence="1">
    <location>
        <begin position="178"/>
        <end position="195"/>
    </location>
</feature>
<keyword evidence="2" id="KW-1185">Reference proteome</keyword>
<feature type="compositionally biased region" description="Polar residues" evidence="1">
    <location>
        <begin position="937"/>
        <end position="949"/>
    </location>
</feature>
<accession>A0A7E5VME2</accession>
<organism evidence="2 3">
    <name type="scientific">Trichoplusia ni</name>
    <name type="common">Cabbage looper</name>
    <dbReference type="NCBI Taxonomy" id="7111"/>
    <lineage>
        <taxon>Eukaryota</taxon>
        <taxon>Metazoa</taxon>
        <taxon>Ecdysozoa</taxon>
        <taxon>Arthropoda</taxon>
        <taxon>Hexapoda</taxon>
        <taxon>Insecta</taxon>
        <taxon>Pterygota</taxon>
        <taxon>Neoptera</taxon>
        <taxon>Endopterygota</taxon>
        <taxon>Lepidoptera</taxon>
        <taxon>Glossata</taxon>
        <taxon>Ditrysia</taxon>
        <taxon>Noctuoidea</taxon>
        <taxon>Noctuidae</taxon>
        <taxon>Plusiinae</taxon>
        <taxon>Trichoplusia</taxon>
    </lineage>
</organism>
<feature type="region of interest" description="Disordered" evidence="1">
    <location>
        <begin position="810"/>
        <end position="949"/>
    </location>
</feature>
<feature type="compositionally biased region" description="Basic and acidic residues" evidence="1">
    <location>
        <begin position="886"/>
        <end position="905"/>
    </location>
</feature>
<dbReference type="RefSeq" id="XP_026729479.1">
    <property type="nucleotide sequence ID" value="XM_026873678.1"/>
</dbReference>
<dbReference type="Proteomes" id="UP000322000">
    <property type="component" value="Chromosome 1"/>
</dbReference>
<feature type="region of interest" description="Disordered" evidence="1">
    <location>
        <begin position="605"/>
        <end position="630"/>
    </location>
</feature>
<dbReference type="AlphaFoldDB" id="A0A7E5VME2"/>
<feature type="region of interest" description="Disordered" evidence="1">
    <location>
        <begin position="287"/>
        <end position="392"/>
    </location>
</feature>
<feature type="compositionally biased region" description="Basic and acidic residues" evidence="1">
    <location>
        <begin position="914"/>
        <end position="934"/>
    </location>
</feature>